<keyword evidence="1" id="KW-1133">Transmembrane helix</keyword>
<evidence type="ECO:0000256" key="1">
    <source>
        <dbReference type="SAM" id="Phobius"/>
    </source>
</evidence>
<reference evidence="2 3" key="1">
    <citation type="submission" date="2022-07" db="EMBL/GenBank/DDBJ databases">
        <authorList>
            <person name="Xamxidin M."/>
            <person name="Wu M."/>
        </authorList>
    </citation>
    <scope>NUCLEOTIDE SEQUENCE [LARGE SCALE GENOMIC DNA]</scope>
    <source>
        <strain evidence="2 3">NBRC 111650</strain>
    </source>
</reference>
<dbReference type="EMBL" id="JANIGO010000005">
    <property type="protein sequence ID" value="MCQ8897445.1"/>
    <property type="molecule type" value="Genomic_DNA"/>
</dbReference>
<dbReference type="SUPFAM" id="SSF54523">
    <property type="entry name" value="Pili subunits"/>
    <property type="match status" value="1"/>
</dbReference>
<sequence>MKHNTRPTSSAGFSLLELSIAMAVLAILAGGILKGRELIASAKVQSVITDLASLETAMVGFQSRYGALPGDFPAADAAGLGTTGGDGNGRIEGTEEEGHVFTQLQKAGFIQGDYSPPATADASCGPSSCMASRLGGVMVISSTLEGPSTPEGAAVVLFADQGPVRQLAEIDRKLDDGNPLKGSVQVLNADVAACTSNGFWNEKADVQCGALYVLR</sequence>
<dbReference type="InterPro" id="IPR045584">
    <property type="entry name" value="Pilin-like"/>
</dbReference>
<dbReference type="PROSITE" id="PS00409">
    <property type="entry name" value="PROKAR_NTER_METHYL"/>
    <property type="match status" value="1"/>
</dbReference>
<gene>
    <name evidence="2" type="ORF">NQT62_13470</name>
</gene>
<protein>
    <submittedName>
        <fullName evidence="2">Prepilin-type N-terminal cleavage/methylation domain-containing protein</fullName>
    </submittedName>
</protein>
<dbReference type="Proteomes" id="UP001204142">
    <property type="component" value="Unassembled WGS sequence"/>
</dbReference>
<feature type="transmembrane region" description="Helical" evidence="1">
    <location>
        <begin position="12"/>
        <end position="33"/>
    </location>
</feature>
<keyword evidence="1" id="KW-0472">Membrane</keyword>
<keyword evidence="3" id="KW-1185">Reference proteome</keyword>
<evidence type="ECO:0000313" key="3">
    <source>
        <dbReference type="Proteomes" id="UP001204142"/>
    </source>
</evidence>
<keyword evidence="1" id="KW-0812">Transmembrane</keyword>
<comment type="caution">
    <text evidence="2">The sequence shown here is derived from an EMBL/GenBank/DDBJ whole genome shotgun (WGS) entry which is preliminary data.</text>
</comment>
<dbReference type="Pfam" id="PF07963">
    <property type="entry name" value="N_methyl"/>
    <property type="match status" value="1"/>
</dbReference>
<accession>A0ABT1WIV3</accession>
<evidence type="ECO:0000313" key="2">
    <source>
        <dbReference type="EMBL" id="MCQ8897445.1"/>
    </source>
</evidence>
<name>A0ABT1WIV3_9BURK</name>
<organism evidence="2 3">
    <name type="scientific">Limnobacter humi</name>
    <dbReference type="NCBI Taxonomy" id="1778671"/>
    <lineage>
        <taxon>Bacteria</taxon>
        <taxon>Pseudomonadati</taxon>
        <taxon>Pseudomonadota</taxon>
        <taxon>Betaproteobacteria</taxon>
        <taxon>Burkholderiales</taxon>
        <taxon>Burkholderiaceae</taxon>
        <taxon>Limnobacter</taxon>
    </lineage>
</organism>
<dbReference type="NCBIfam" id="TIGR02532">
    <property type="entry name" value="IV_pilin_GFxxxE"/>
    <property type="match status" value="1"/>
</dbReference>
<dbReference type="InterPro" id="IPR012902">
    <property type="entry name" value="N_methyl_site"/>
</dbReference>
<dbReference type="Gene3D" id="3.30.700.10">
    <property type="entry name" value="Glycoprotein, Type 4 Pilin"/>
    <property type="match status" value="1"/>
</dbReference>
<proteinExistence type="predicted"/>
<dbReference type="RefSeq" id="WP_256765251.1">
    <property type="nucleotide sequence ID" value="NZ_JANIGO010000005.1"/>
</dbReference>